<evidence type="ECO:0000256" key="2">
    <source>
        <dbReference type="ARBA" id="ARBA00023054"/>
    </source>
</evidence>
<reference evidence="5" key="1">
    <citation type="submission" date="2019-05" db="EMBL/GenBank/DDBJ databases">
        <authorList>
            <person name="Zhang S."/>
            <person name="Liu J."/>
        </authorList>
    </citation>
    <scope>NUCLEOTIDE SEQUENCE [LARGE SCALE GENOMIC DNA]</scope>
</reference>
<evidence type="ECO:0000256" key="1">
    <source>
        <dbReference type="ARBA" id="ARBA00005872"/>
    </source>
</evidence>
<reference evidence="5" key="2">
    <citation type="submission" date="2025-08" db="UniProtKB">
        <authorList>
            <consortium name="Ensembl"/>
        </authorList>
    </citation>
    <scope>IDENTIFICATION</scope>
</reference>
<evidence type="ECO:0000256" key="3">
    <source>
        <dbReference type="SAM" id="Coils"/>
    </source>
</evidence>
<feature type="compositionally biased region" description="Low complexity" evidence="4">
    <location>
        <begin position="137"/>
        <end position="149"/>
    </location>
</feature>
<evidence type="ECO:0000256" key="4">
    <source>
        <dbReference type="SAM" id="MobiDB-lite"/>
    </source>
</evidence>
<feature type="region of interest" description="Disordered" evidence="4">
    <location>
        <begin position="17"/>
        <end position="37"/>
    </location>
</feature>
<feature type="compositionally biased region" description="Polar residues" evidence="4">
    <location>
        <begin position="506"/>
        <end position="517"/>
    </location>
</feature>
<feature type="region of interest" description="Disordered" evidence="4">
    <location>
        <begin position="465"/>
        <end position="487"/>
    </location>
</feature>
<feature type="region of interest" description="Disordered" evidence="4">
    <location>
        <begin position="133"/>
        <end position="170"/>
    </location>
</feature>
<dbReference type="Pfam" id="PF09789">
    <property type="entry name" value="CC149"/>
    <property type="match status" value="1"/>
</dbReference>
<feature type="compositionally biased region" description="Basic and acidic residues" evidence="4">
    <location>
        <begin position="150"/>
        <end position="170"/>
    </location>
</feature>
<dbReference type="AlphaFoldDB" id="A0A8B9XL15"/>
<feature type="region of interest" description="Disordered" evidence="4">
    <location>
        <begin position="545"/>
        <end position="620"/>
    </location>
</feature>
<keyword evidence="2 3" id="KW-0175">Coiled coil</keyword>
<evidence type="ECO:0000313" key="6">
    <source>
        <dbReference type="Proteomes" id="UP000694520"/>
    </source>
</evidence>
<dbReference type="Ensembl" id="ENSBGRT00000025472.1">
    <property type="protein sequence ID" value="ENSBGRP00000022078.1"/>
    <property type="gene ID" value="ENSBGRG00000013831.1"/>
</dbReference>
<dbReference type="PANTHER" id="PTHR21682">
    <property type="entry name" value="COILED-COIL DOMAIN-CONTAINING PROTEIN 149"/>
    <property type="match status" value="1"/>
</dbReference>
<name>A0A8B9XL15_BOSMU</name>
<dbReference type="Proteomes" id="UP000694520">
    <property type="component" value="Chromosome 6"/>
</dbReference>
<evidence type="ECO:0000313" key="5">
    <source>
        <dbReference type="Ensembl" id="ENSBGRP00000022078.1"/>
    </source>
</evidence>
<dbReference type="PANTHER" id="PTHR21682:SF2">
    <property type="entry name" value="COILED-COIL DOMAIN-CONTAINING PROTEIN 149"/>
    <property type="match status" value="1"/>
</dbReference>
<accession>A0A8B9XL15</accession>
<feature type="compositionally biased region" description="Gly residues" evidence="4">
    <location>
        <begin position="28"/>
        <end position="37"/>
    </location>
</feature>
<proteinExistence type="inferred from homology"/>
<feature type="compositionally biased region" description="Basic and acidic residues" evidence="4">
    <location>
        <begin position="473"/>
        <end position="485"/>
    </location>
</feature>
<comment type="similarity">
    <text evidence="1">Belongs to the CCDC149 family.</text>
</comment>
<dbReference type="InterPro" id="IPR019179">
    <property type="entry name" value="CC149"/>
</dbReference>
<keyword evidence="6" id="KW-1185">Reference proteome</keyword>
<sequence>MCQALYSRFIREGGNPLPEWGLHSSGGSRDGGQGTAGFGDLLLVGGSRAASRLESGGQEFPAGWGADHQELGIPGCAGLSAARSAVAVAVAVAGHRASAPPPLPPAEADVESTARAASGGGGAVARRCRALSGPRGGRAATAATAAAEEGGVREAGPRREEKAMNGDRTESDWQGLVSEANLAQLLRDSQDRNKHLGEEIKELQQRLGEVQGDNKLLRMTIAKQRLGDEEIGVRHFAAHEREDLVQQLERAKEQIESLEHDLQASVDELQDVKEERSSYQDKVERLNQELNHILSGHENRIIDVDALCMENRYLQERLKQLHEEVNLLKSNIAKYKNALERRKNSKGQNKSSSSALTGVLSAKQVQDLLSEDHGCSLPATPQSISDLKSLATALLETIHEKNMVIQHQRQTNKILGNRVAELEKKLRTLEVSGLWSLPGGKDTILFSDPALPTMQRSRSPLLKFVEQPSENKASPKDGEAQKQDESCAAPEVLAVREDAGRLAVSSPASQSHRNQTKPFHPSLLQLPSEEEEVNRLGRETMKLTEEQAAAGPEGVRRESPVEGQREEMGPSPPGLTADGPCPKTCRDSSESSQPEAKVSTLEDDKDTAEGGGGTRSTVKT</sequence>
<feature type="region of interest" description="Disordered" evidence="4">
    <location>
        <begin position="502"/>
        <end position="533"/>
    </location>
</feature>
<protein>
    <submittedName>
        <fullName evidence="5">Coiled-coil domain containing 149</fullName>
    </submittedName>
</protein>
<feature type="compositionally biased region" description="Basic and acidic residues" evidence="4">
    <location>
        <begin position="554"/>
        <end position="568"/>
    </location>
</feature>
<gene>
    <name evidence="5" type="primary">CCDC149</name>
</gene>
<feature type="coiled-coil region" evidence="3">
    <location>
        <begin position="405"/>
        <end position="432"/>
    </location>
</feature>
<reference evidence="5" key="3">
    <citation type="submission" date="2025-09" db="UniProtKB">
        <authorList>
            <consortium name="Ensembl"/>
        </authorList>
    </citation>
    <scope>IDENTIFICATION</scope>
</reference>
<organism evidence="5 6">
    <name type="scientific">Bos mutus grunniens</name>
    <name type="common">Wild yak</name>
    <name type="synonym">Bos grunniens</name>
    <dbReference type="NCBI Taxonomy" id="30521"/>
    <lineage>
        <taxon>Eukaryota</taxon>
        <taxon>Metazoa</taxon>
        <taxon>Chordata</taxon>
        <taxon>Craniata</taxon>
        <taxon>Vertebrata</taxon>
        <taxon>Euteleostomi</taxon>
        <taxon>Mammalia</taxon>
        <taxon>Eutheria</taxon>
        <taxon>Laurasiatheria</taxon>
        <taxon>Artiodactyla</taxon>
        <taxon>Ruminantia</taxon>
        <taxon>Pecora</taxon>
        <taxon>Bovidae</taxon>
        <taxon>Bovinae</taxon>
        <taxon>Bos</taxon>
    </lineage>
</organism>
<feature type="coiled-coil region" evidence="3">
    <location>
        <begin position="186"/>
        <end position="345"/>
    </location>
</feature>
<dbReference type="GeneTree" id="ENSGT00390000015958"/>